<sequence length="324" mass="34743">MRKINFQFLLKSAFISLGVFFLFFIFNTKVLAQRNPVVVETVGYSVVEGISFKLEGSYSGAIEGPGNEFTAYFEYKEEGLVSALDLSPNSYTVPDLDKDAHQVTKIVLQQAVNGVVPFYAVPNLLLNTTYYFRAAGYYNDNPSKKFYGETLNFYTGYGYGGGVDGEYGPGAGGGPYIILNPGTSPGGSSSSSGGCLPNQILANDGTCVSGEVSGRLGGGGLVPCGVYSSKGGEKIINWQCTFEDIFTLINNVIRFILFNMVVPIAAIMFAYAGFLLITAQGGEAKTKAKGIFTNAVIGLVIAVAAWLIVTTILWILGYKGTVFW</sequence>
<protein>
    <submittedName>
        <fullName evidence="2">Uncharacterized protein</fullName>
    </submittedName>
</protein>
<evidence type="ECO:0000256" key="1">
    <source>
        <dbReference type="SAM" id="Phobius"/>
    </source>
</evidence>
<feature type="transmembrane region" description="Helical" evidence="1">
    <location>
        <begin position="291"/>
        <end position="316"/>
    </location>
</feature>
<dbReference type="AlphaFoldDB" id="A0A1F6V158"/>
<dbReference type="EMBL" id="MFTN01000008">
    <property type="protein sequence ID" value="OGI63289.1"/>
    <property type="molecule type" value="Genomic_DNA"/>
</dbReference>
<evidence type="ECO:0000313" key="2">
    <source>
        <dbReference type="EMBL" id="OGI63289.1"/>
    </source>
</evidence>
<evidence type="ECO:0000313" key="3">
    <source>
        <dbReference type="Proteomes" id="UP000177602"/>
    </source>
</evidence>
<organism evidence="2 3">
    <name type="scientific">Candidatus Nomurabacteria bacterium RIFCSPHIGHO2_01_FULL_40_12</name>
    <dbReference type="NCBI Taxonomy" id="1801737"/>
    <lineage>
        <taxon>Bacteria</taxon>
        <taxon>Candidatus Nomuraibacteriota</taxon>
    </lineage>
</organism>
<accession>A0A1F6V158</accession>
<dbReference type="Proteomes" id="UP000177602">
    <property type="component" value="Unassembled WGS sequence"/>
</dbReference>
<dbReference type="STRING" id="1801737.A2818_02785"/>
<keyword evidence="1" id="KW-0472">Membrane</keyword>
<dbReference type="InterPro" id="IPR043993">
    <property type="entry name" value="T4SS_pilin"/>
</dbReference>
<name>A0A1F6V158_9BACT</name>
<proteinExistence type="predicted"/>
<keyword evidence="1" id="KW-0812">Transmembrane</keyword>
<comment type="caution">
    <text evidence="2">The sequence shown here is derived from an EMBL/GenBank/DDBJ whole genome shotgun (WGS) entry which is preliminary data.</text>
</comment>
<feature type="transmembrane region" description="Helical" evidence="1">
    <location>
        <begin position="255"/>
        <end position="279"/>
    </location>
</feature>
<reference evidence="2 3" key="1">
    <citation type="journal article" date="2016" name="Nat. Commun.">
        <title>Thousands of microbial genomes shed light on interconnected biogeochemical processes in an aquifer system.</title>
        <authorList>
            <person name="Anantharaman K."/>
            <person name="Brown C.T."/>
            <person name="Hug L.A."/>
            <person name="Sharon I."/>
            <person name="Castelle C.J."/>
            <person name="Probst A.J."/>
            <person name="Thomas B.C."/>
            <person name="Singh A."/>
            <person name="Wilkins M.J."/>
            <person name="Karaoz U."/>
            <person name="Brodie E.L."/>
            <person name="Williams K.H."/>
            <person name="Hubbard S.S."/>
            <person name="Banfield J.F."/>
        </authorList>
    </citation>
    <scope>NUCLEOTIDE SEQUENCE [LARGE SCALE GENOMIC DNA]</scope>
</reference>
<dbReference type="Pfam" id="PF18895">
    <property type="entry name" value="T4SS_pilin"/>
    <property type="match status" value="1"/>
</dbReference>
<gene>
    <name evidence="2" type="ORF">A2818_02785</name>
</gene>
<keyword evidence="1" id="KW-1133">Transmembrane helix</keyword>